<dbReference type="InterPro" id="IPR043502">
    <property type="entry name" value="DNA/RNA_pol_sf"/>
</dbReference>
<proteinExistence type="predicted"/>
<accession>A0A1B6MQ42</accession>
<gene>
    <name evidence="2" type="ORF">g.9907</name>
</gene>
<dbReference type="AlphaFoldDB" id="A0A1B6MQ42"/>
<organism evidence="2">
    <name type="scientific">Graphocephala atropunctata</name>
    <dbReference type="NCBI Taxonomy" id="36148"/>
    <lineage>
        <taxon>Eukaryota</taxon>
        <taxon>Metazoa</taxon>
        <taxon>Ecdysozoa</taxon>
        <taxon>Arthropoda</taxon>
        <taxon>Hexapoda</taxon>
        <taxon>Insecta</taxon>
        <taxon>Pterygota</taxon>
        <taxon>Neoptera</taxon>
        <taxon>Paraneoptera</taxon>
        <taxon>Hemiptera</taxon>
        <taxon>Auchenorrhyncha</taxon>
        <taxon>Membracoidea</taxon>
        <taxon>Cicadellidae</taxon>
        <taxon>Cicadellinae</taxon>
        <taxon>Cicadellini</taxon>
        <taxon>Graphocephala</taxon>
    </lineage>
</organism>
<evidence type="ECO:0000313" key="2">
    <source>
        <dbReference type="EMBL" id="JAT38054.1"/>
    </source>
</evidence>
<dbReference type="Gene3D" id="3.60.10.10">
    <property type="entry name" value="Endonuclease/exonuclease/phosphatase"/>
    <property type="match status" value="1"/>
</dbReference>
<dbReference type="PANTHER" id="PTHR33332">
    <property type="entry name" value="REVERSE TRANSCRIPTASE DOMAIN-CONTAINING PROTEIN"/>
    <property type="match status" value="1"/>
</dbReference>
<protein>
    <recommendedName>
        <fullName evidence="1">Reverse transcriptase domain-containing protein</fullName>
    </recommendedName>
</protein>
<dbReference type="GO" id="GO:0071897">
    <property type="term" value="P:DNA biosynthetic process"/>
    <property type="evidence" value="ECO:0007669"/>
    <property type="project" value="UniProtKB-ARBA"/>
</dbReference>
<dbReference type="CDD" id="cd01650">
    <property type="entry name" value="RT_nLTR_like"/>
    <property type="match status" value="1"/>
</dbReference>
<dbReference type="SUPFAM" id="SSF56219">
    <property type="entry name" value="DNase I-like"/>
    <property type="match status" value="1"/>
</dbReference>
<dbReference type="PROSITE" id="PS50878">
    <property type="entry name" value="RT_POL"/>
    <property type="match status" value="1"/>
</dbReference>
<dbReference type="InterPro" id="IPR000477">
    <property type="entry name" value="RT_dom"/>
</dbReference>
<dbReference type="Pfam" id="PF00078">
    <property type="entry name" value="RVT_1"/>
    <property type="match status" value="1"/>
</dbReference>
<reference evidence="2" key="1">
    <citation type="submission" date="2015-11" db="EMBL/GenBank/DDBJ databases">
        <title>De novo transcriptome assembly of four potential Pierce s Disease insect vectors from Arizona vineyards.</title>
        <authorList>
            <person name="Tassone E.E."/>
        </authorList>
    </citation>
    <scope>NUCLEOTIDE SEQUENCE</scope>
</reference>
<feature type="domain" description="Reverse transcriptase" evidence="1">
    <location>
        <begin position="462"/>
        <end position="716"/>
    </location>
</feature>
<dbReference type="InterPro" id="IPR036691">
    <property type="entry name" value="Endo/exonu/phosph_ase_sf"/>
</dbReference>
<dbReference type="SUPFAM" id="SSF56672">
    <property type="entry name" value="DNA/RNA polymerases"/>
    <property type="match status" value="1"/>
</dbReference>
<sequence length="914" mass="105048">MCDVLCVNEHWCTQEEIYLYSPSNFNLAASFCRTSPYGGSAIFIRETFQHPFLVVNIDFICETKQFEAVMIAFCAISLLIVSVYRTPDSSIENFVDKLSQLLDFVNNNAKYRNYKIVLAGDINIDPRKYCSTSVKFLNILKSYDCFCLNFLPTRGDSCLDNFISNLHPTMYSCETVQCHISDHLGLLLKLKLSCLLSNNSSLPTNKSVKSNYSFRVLNAPDVERLKCRLSNIDWTKEIAAADNFDVAFNNFMDIVSHNFNDCCPLKKGNKKTPSNKILKPKCWYTPFLTKIKLLLDISHEKCKLDPDLLENHRRIKRFYRVQIDIAKKNANDEFILGSNNLCKAAWTVINNETGRTPMKRSQTEPPISVNDFNNYFVNIFNHVNNGNISPNIATASDMIESSGLNKSKVLPFKWHAVNHVDIVNTVLRLSNSKAEDVFGLSNFVLKKIISEILQPLTFLINWMFNVGDFPHCLKVTVTVPIYKKGDRTHINNYRPIALVPVISKIVESIIKCQIEYYFEQNHLLLSAQFGFRRNLSTVKAVENMVSYIYQSFENKEEVSAILLDLSKAFDTVPHQELIRKLNYYGVEGNELSLFISYISERYQFVKIGEQRSDLKQVMSGVPQGSVLGPFLFTVFINDLPNFVPNKSVLYADDTTLMCSNLLPEINSVTINYMKERSDLWCAANGLKVNEDKTEHIIFSLRNHSVNKTVKLLGINLDSKLTWKHHTDVLCTRLSRVIFLLKKLKTCTSSTLITKAYFALFHAHLLYGTLLWGNSSGAKEVFLCQKKALRTMFNLSTTDSCKPFFIEHNILTVPCIFIYQSLMYIKENLHILNLRSSKHDYSTRYRDLIDLELARLTKTQHSYFYVGTKLFNKLPVNARDVSCKKFKNVLLKWLKQKAFYTVNEMLMCNVNNLFF</sequence>
<dbReference type="EMBL" id="GEBQ01001923">
    <property type="protein sequence ID" value="JAT38054.1"/>
    <property type="molecule type" value="Transcribed_RNA"/>
</dbReference>
<name>A0A1B6MQ42_9HEMI</name>
<evidence type="ECO:0000259" key="1">
    <source>
        <dbReference type="PROSITE" id="PS50878"/>
    </source>
</evidence>